<protein>
    <submittedName>
        <fullName evidence="1">Uncharacterized protein</fullName>
    </submittedName>
</protein>
<dbReference type="EMBL" id="CP025299">
    <property type="protein sequence ID" value="AUG30588.1"/>
    <property type="molecule type" value="Genomic_DNA"/>
</dbReference>
<accession>A0A2K9DQB7</accession>
<proteinExistence type="predicted"/>
<organism evidence="1 2">
    <name type="scientific">Microbacterium hominis</name>
    <dbReference type="NCBI Taxonomy" id="162426"/>
    <lineage>
        <taxon>Bacteria</taxon>
        <taxon>Bacillati</taxon>
        <taxon>Actinomycetota</taxon>
        <taxon>Actinomycetes</taxon>
        <taxon>Micrococcales</taxon>
        <taxon>Microbacteriaceae</taxon>
        <taxon>Microbacterium</taxon>
    </lineage>
</organism>
<evidence type="ECO:0000313" key="2">
    <source>
        <dbReference type="Proteomes" id="UP000233276"/>
    </source>
</evidence>
<gene>
    <name evidence="1" type="ORF">CXR34_14695</name>
</gene>
<evidence type="ECO:0000313" key="1">
    <source>
        <dbReference type="EMBL" id="AUG30588.1"/>
    </source>
</evidence>
<name>A0A2K9DQB7_9MICO</name>
<dbReference type="KEGG" id="mhos:CXR34_14695"/>
<reference evidence="1 2" key="1">
    <citation type="submission" date="2017-12" db="EMBL/GenBank/DDBJ databases">
        <title>Isolation and characterization of estrogens degradatiion strain Microbacterium hominis SJTG1.</title>
        <authorList>
            <person name="Xiong W."/>
            <person name="Yin C."/>
            <person name="Zheng D."/>
            <person name="Liang R."/>
        </authorList>
    </citation>
    <scope>NUCLEOTIDE SEQUENCE [LARGE SCALE GENOMIC DNA]</scope>
    <source>
        <strain evidence="1 2">SJTG1</strain>
    </source>
</reference>
<dbReference type="AlphaFoldDB" id="A0A2K9DQB7"/>
<dbReference type="Proteomes" id="UP000233276">
    <property type="component" value="Chromosome"/>
</dbReference>
<sequence length="107" mass="11087">MTEYDTVTDLTAASTADEENTTLDAMPQPRIRWAGIVWGLVFVAVAMVGAALTWAPGALDDLATIVPQLDAATLVAGTLMALGALALICGLVGLLRHAQGAAARRRV</sequence>
<dbReference type="RefSeq" id="WP_101306823.1">
    <property type="nucleotide sequence ID" value="NZ_CP025299.1"/>
</dbReference>